<evidence type="ECO:0000313" key="1">
    <source>
        <dbReference type="EMBL" id="GCE21237.1"/>
    </source>
</evidence>
<gene>
    <name evidence="1" type="ORF">KDK_50370</name>
</gene>
<dbReference type="RefSeq" id="WP_161977626.1">
    <property type="nucleotide sequence ID" value="NZ_BIFS01000001.1"/>
</dbReference>
<dbReference type="Proteomes" id="UP000287188">
    <property type="component" value="Unassembled WGS sequence"/>
</dbReference>
<proteinExistence type="predicted"/>
<accession>A0A402AQ42</accession>
<dbReference type="InterPro" id="IPR039421">
    <property type="entry name" value="Type_1_exporter"/>
</dbReference>
<dbReference type="Gene3D" id="3.40.50.300">
    <property type="entry name" value="P-loop containing nucleotide triphosphate hydrolases"/>
    <property type="match status" value="1"/>
</dbReference>
<evidence type="ECO:0000313" key="2">
    <source>
        <dbReference type="Proteomes" id="UP000287188"/>
    </source>
</evidence>
<dbReference type="PANTHER" id="PTHR43394">
    <property type="entry name" value="ATP-DEPENDENT PERMEASE MDL1, MITOCHONDRIAL"/>
    <property type="match status" value="1"/>
</dbReference>
<dbReference type="InterPro" id="IPR027417">
    <property type="entry name" value="P-loop_NTPase"/>
</dbReference>
<reference evidence="2" key="1">
    <citation type="submission" date="2018-12" db="EMBL/GenBank/DDBJ databases">
        <title>Tengunoibacter tsumagoiensis gen. nov., sp. nov., Dictyobacter kobayashii sp. nov., D. alpinus sp. nov., and D. joshuensis sp. nov. and description of Dictyobacteraceae fam. nov. within the order Ktedonobacterales isolated from Tengu-no-mugimeshi.</title>
        <authorList>
            <person name="Wang C.M."/>
            <person name="Zheng Y."/>
            <person name="Sakai Y."/>
            <person name="Toyoda A."/>
            <person name="Minakuchi Y."/>
            <person name="Abe K."/>
            <person name="Yokota A."/>
            <person name="Yabe S."/>
        </authorList>
    </citation>
    <scope>NUCLEOTIDE SEQUENCE [LARGE SCALE GENOMIC DNA]</scope>
    <source>
        <strain evidence="2">Uno11</strain>
    </source>
</reference>
<comment type="caution">
    <text evidence="1">The sequence shown here is derived from an EMBL/GenBank/DDBJ whole genome shotgun (WGS) entry which is preliminary data.</text>
</comment>
<dbReference type="EMBL" id="BIFS01000001">
    <property type="protein sequence ID" value="GCE21237.1"/>
    <property type="molecule type" value="Genomic_DNA"/>
</dbReference>
<dbReference type="SUPFAM" id="SSF52540">
    <property type="entry name" value="P-loop containing nucleoside triphosphate hydrolases"/>
    <property type="match status" value="1"/>
</dbReference>
<name>A0A402AQ42_9CHLR</name>
<dbReference type="GO" id="GO:0015421">
    <property type="term" value="F:ABC-type oligopeptide transporter activity"/>
    <property type="evidence" value="ECO:0007669"/>
    <property type="project" value="TreeGrafter"/>
</dbReference>
<dbReference type="AlphaFoldDB" id="A0A402AQ42"/>
<organism evidence="1 2">
    <name type="scientific">Dictyobacter kobayashii</name>
    <dbReference type="NCBI Taxonomy" id="2014872"/>
    <lineage>
        <taxon>Bacteria</taxon>
        <taxon>Bacillati</taxon>
        <taxon>Chloroflexota</taxon>
        <taxon>Ktedonobacteria</taxon>
        <taxon>Ktedonobacterales</taxon>
        <taxon>Dictyobacteraceae</taxon>
        <taxon>Dictyobacter</taxon>
    </lineage>
</organism>
<keyword evidence="2" id="KW-1185">Reference proteome</keyword>
<dbReference type="PANTHER" id="PTHR43394:SF1">
    <property type="entry name" value="ATP-BINDING CASSETTE SUB-FAMILY B MEMBER 10, MITOCHONDRIAL"/>
    <property type="match status" value="1"/>
</dbReference>
<sequence>MISHRLSTVRQADQILVLDNSRLIEAGTHDQLIAANGHYATLYAMQASRF</sequence>
<protein>
    <submittedName>
        <fullName evidence="1">Uncharacterized protein</fullName>
    </submittedName>
</protein>